<dbReference type="GO" id="GO:0033617">
    <property type="term" value="P:mitochondrial respiratory chain complex IV assembly"/>
    <property type="evidence" value="ECO:0007669"/>
    <property type="project" value="InterPro"/>
</dbReference>
<evidence type="ECO:0000256" key="6">
    <source>
        <dbReference type="ARBA" id="ARBA00022989"/>
    </source>
</evidence>
<reference evidence="10" key="1">
    <citation type="submission" date="2014-12" db="EMBL/GenBank/DDBJ databases">
        <title>Insight into the proteome of Arion vulgaris.</title>
        <authorList>
            <person name="Aradska J."/>
            <person name="Bulat T."/>
            <person name="Smidak R."/>
            <person name="Sarate P."/>
            <person name="Gangsoo J."/>
            <person name="Sialana F."/>
            <person name="Bilban M."/>
            <person name="Lubec G."/>
        </authorList>
    </citation>
    <scope>NUCLEOTIDE SEQUENCE</scope>
    <source>
        <tissue evidence="10">Skin</tissue>
    </source>
</reference>
<comment type="similarity">
    <text evidence="2">Belongs to the COX20 family.</text>
</comment>
<accession>A0A0B7BVM3</accession>
<name>A0A0B7BVM3_9EUPU</name>
<gene>
    <name evidence="10" type="primary">ORF211993</name>
</gene>
<keyword evidence="5" id="KW-0999">Mitochondrion inner membrane</keyword>
<feature type="transmembrane region" description="Helical" evidence="9">
    <location>
        <begin position="28"/>
        <end position="47"/>
    </location>
</feature>
<sequence>MDPSEEDNTDPKPGFFTRFLKIPCMRNSLLNGISGGLGVGLSYFLFTSNVSKATNWGTGGFLLVLYTTWGVCRFKRAKDAEVAEQWQKVQQKNIPNVQLVDPKDV</sequence>
<dbReference type="PANTHER" id="PTHR31586">
    <property type="entry name" value="CYTOCHROME C OXIDASE PROTEIN 20"/>
    <property type="match status" value="1"/>
</dbReference>
<evidence type="ECO:0000256" key="3">
    <source>
        <dbReference type="ARBA" id="ARBA00017689"/>
    </source>
</evidence>
<dbReference type="GO" id="GO:0005743">
    <property type="term" value="C:mitochondrial inner membrane"/>
    <property type="evidence" value="ECO:0007669"/>
    <property type="project" value="UniProtKB-SubCell"/>
</dbReference>
<organism evidence="10">
    <name type="scientific">Arion vulgaris</name>
    <dbReference type="NCBI Taxonomy" id="1028688"/>
    <lineage>
        <taxon>Eukaryota</taxon>
        <taxon>Metazoa</taxon>
        <taxon>Spiralia</taxon>
        <taxon>Lophotrochozoa</taxon>
        <taxon>Mollusca</taxon>
        <taxon>Gastropoda</taxon>
        <taxon>Heterobranchia</taxon>
        <taxon>Euthyneura</taxon>
        <taxon>Panpulmonata</taxon>
        <taxon>Eupulmonata</taxon>
        <taxon>Stylommatophora</taxon>
        <taxon>Helicina</taxon>
        <taxon>Arionoidea</taxon>
        <taxon>Arionidae</taxon>
        <taxon>Arion</taxon>
    </lineage>
</organism>
<evidence type="ECO:0000256" key="8">
    <source>
        <dbReference type="ARBA" id="ARBA00023136"/>
    </source>
</evidence>
<dbReference type="Pfam" id="PF12597">
    <property type="entry name" value="Cox20"/>
    <property type="match status" value="1"/>
</dbReference>
<comment type="subcellular location">
    <subcellularLocation>
        <location evidence="1">Mitochondrion inner membrane</location>
    </subcellularLocation>
</comment>
<dbReference type="PANTHER" id="PTHR31586:SF1">
    <property type="entry name" value="CYTOCHROME C OXIDASE ASSEMBLY PROTEIN COX20, MITOCHONDRIAL"/>
    <property type="match status" value="1"/>
</dbReference>
<keyword evidence="4 9" id="KW-0812">Transmembrane</keyword>
<evidence type="ECO:0000313" key="10">
    <source>
        <dbReference type="EMBL" id="CEK96416.1"/>
    </source>
</evidence>
<evidence type="ECO:0000256" key="9">
    <source>
        <dbReference type="SAM" id="Phobius"/>
    </source>
</evidence>
<keyword evidence="8 9" id="KW-0472">Membrane</keyword>
<dbReference type="EMBL" id="HACG01049551">
    <property type="protein sequence ID" value="CEK96416.1"/>
    <property type="molecule type" value="Transcribed_RNA"/>
</dbReference>
<evidence type="ECO:0000256" key="5">
    <source>
        <dbReference type="ARBA" id="ARBA00022792"/>
    </source>
</evidence>
<keyword evidence="6 9" id="KW-1133">Transmembrane helix</keyword>
<protein>
    <recommendedName>
        <fullName evidence="3">Cytochrome c oxidase assembly protein COX20, mitochondrial</fullName>
    </recommendedName>
</protein>
<dbReference type="PRINTS" id="PR02049">
    <property type="entry name" value="PROTEINF36A"/>
</dbReference>
<evidence type="ECO:0000256" key="4">
    <source>
        <dbReference type="ARBA" id="ARBA00022692"/>
    </source>
</evidence>
<dbReference type="AlphaFoldDB" id="A0A0B7BVM3"/>
<evidence type="ECO:0000256" key="7">
    <source>
        <dbReference type="ARBA" id="ARBA00023128"/>
    </source>
</evidence>
<proteinExistence type="inferred from homology"/>
<dbReference type="InterPro" id="IPR022533">
    <property type="entry name" value="Cox20"/>
</dbReference>
<keyword evidence="7" id="KW-0496">Mitochondrion</keyword>
<evidence type="ECO:0000256" key="2">
    <source>
        <dbReference type="ARBA" id="ARBA00009575"/>
    </source>
</evidence>
<feature type="transmembrane region" description="Helical" evidence="9">
    <location>
        <begin position="53"/>
        <end position="72"/>
    </location>
</feature>
<evidence type="ECO:0000256" key="1">
    <source>
        <dbReference type="ARBA" id="ARBA00004273"/>
    </source>
</evidence>